<organism evidence="1 3">
    <name type="scientific">Adineta steineri</name>
    <dbReference type="NCBI Taxonomy" id="433720"/>
    <lineage>
        <taxon>Eukaryota</taxon>
        <taxon>Metazoa</taxon>
        <taxon>Spiralia</taxon>
        <taxon>Gnathifera</taxon>
        <taxon>Rotifera</taxon>
        <taxon>Eurotatoria</taxon>
        <taxon>Bdelloidea</taxon>
        <taxon>Adinetida</taxon>
        <taxon>Adinetidae</taxon>
        <taxon>Adineta</taxon>
    </lineage>
</organism>
<sequence length="148" mass="15186">MTSKDSFFEEVIIYSGLTTTTSTVSSTSPTTSTTTTTTTTAPPCSTACCTGGTGPTACTACIDTAHSNVNAVCRYANPISDVSTISGTTATGDGDNGNFLNNPGPGYFIYDTNGRFSGNANASIPCTTDYNGGVNNYFSNNADYTYGC</sequence>
<evidence type="ECO:0000313" key="2">
    <source>
        <dbReference type="EMBL" id="CAF3875192.1"/>
    </source>
</evidence>
<comment type="caution">
    <text evidence="1">The sequence shown here is derived from an EMBL/GenBank/DDBJ whole genome shotgun (WGS) entry which is preliminary data.</text>
</comment>
<name>A0A814SGY1_9BILA</name>
<reference evidence="1" key="1">
    <citation type="submission" date="2021-02" db="EMBL/GenBank/DDBJ databases">
        <authorList>
            <person name="Nowell W R."/>
        </authorList>
    </citation>
    <scope>NUCLEOTIDE SEQUENCE</scope>
</reference>
<proteinExistence type="predicted"/>
<dbReference type="EMBL" id="CAJOAZ010001938">
    <property type="protein sequence ID" value="CAF3875192.1"/>
    <property type="molecule type" value="Genomic_DNA"/>
</dbReference>
<dbReference type="EMBL" id="CAJNOG010000287">
    <property type="protein sequence ID" value="CAF1147161.1"/>
    <property type="molecule type" value="Genomic_DNA"/>
</dbReference>
<evidence type="ECO:0000313" key="1">
    <source>
        <dbReference type="EMBL" id="CAF1147161.1"/>
    </source>
</evidence>
<dbReference type="AlphaFoldDB" id="A0A814SGY1"/>
<dbReference type="Proteomes" id="UP000663845">
    <property type="component" value="Unassembled WGS sequence"/>
</dbReference>
<gene>
    <name evidence="1" type="ORF">JYZ213_LOCUS23890</name>
    <name evidence="2" type="ORF">OXD698_LOCUS22584</name>
</gene>
<accession>A0A814SGY1</accession>
<evidence type="ECO:0000313" key="3">
    <source>
        <dbReference type="Proteomes" id="UP000663845"/>
    </source>
</evidence>
<protein>
    <submittedName>
        <fullName evidence="1">Uncharacterized protein</fullName>
    </submittedName>
</protein>
<dbReference type="Proteomes" id="UP000663844">
    <property type="component" value="Unassembled WGS sequence"/>
</dbReference>